<accession>A0A1T2X722</accession>
<proteinExistence type="predicted"/>
<reference evidence="2 3" key="1">
    <citation type="submission" date="2017-01" db="EMBL/GenBank/DDBJ databases">
        <title>Genome analysis of Paenibacillus selenitrireducens ES3-24.</title>
        <authorList>
            <person name="Xu D."/>
            <person name="Yao R."/>
            <person name="Zheng S."/>
        </authorList>
    </citation>
    <scope>NUCLEOTIDE SEQUENCE [LARGE SCALE GENOMIC DNA]</scope>
    <source>
        <strain evidence="2 3">ES3-24</strain>
    </source>
</reference>
<dbReference type="RefSeq" id="WP_078500994.1">
    <property type="nucleotide sequence ID" value="NZ_MSZX01000008.1"/>
</dbReference>
<feature type="chain" id="PRO_5012256119" evidence="1">
    <location>
        <begin position="26"/>
        <end position="164"/>
    </location>
</feature>
<evidence type="ECO:0000313" key="3">
    <source>
        <dbReference type="Proteomes" id="UP000190188"/>
    </source>
</evidence>
<dbReference type="OrthoDB" id="2893810at2"/>
<protein>
    <submittedName>
        <fullName evidence="2">Uncharacterized protein</fullName>
    </submittedName>
</protein>
<name>A0A1T2X722_9BACL</name>
<sequence length="164" mass="18235">MKLKKMFSILLISAGLMTVSLSAFADGAVTNSEVTPQVSGLGDTRATALDIFPGSDYNLFLETATDEDWFKWTNNTGAPKLVYSRAYNKGSENVIVLGAILQYTPTIESTMIYANPTEKNNSNRPSTFDLLYIPAGTTVFFKVQAKEFVKLESYRYQFLVQDIN</sequence>
<dbReference type="EMBL" id="MSZX01000008">
    <property type="protein sequence ID" value="OPA75674.1"/>
    <property type="molecule type" value="Genomic_DNA"/>
</dbReference>
<evidence type="ECO:0000313" key="2">
    <source>
        <dbReference type="EMBL" id="OPA75674.1"/>
    </source>
</evidence>
<comment type="caution">
    <text evidence="2">The sequence shown here is derived from an EMBL/GenBank/DDBJ whole genome shotgun (WGS) entry which is preliminary data.</text>
</comment>
<organism evidence="2 3">
    <name type="scientific">Paenibacillus selenitireducens</name>
    <dbReference type="NCBI Taxonomy" id="1324314"/>
    <lineage>
        <taxon>Bacteria</taxon>
        <taxon>Bacillati</taxon>
        <taxon>Bacillota</taxon>
        <taxon>Bacilli</taxon>
        <taxon>Bacillales</taxon>
        <taxon>Paenibacillaceae</taxon>
        <taxon>Paenibacillus</taxon>
    </lineage>
</organism>
<gene>
    <name evidence="2" type="ORF">BVG16_20290</name>
</gene>
<dbReference type="AlphaFoldDB" id="A0A1T2X722"/>
<dbReference type="Proteomes" id="UP000190188">
    <property type="component" value="Unassembled WGS sequence"/>
</dbReference>
<feature type="signal peptide" evidence="1">
    <location>
        <begin position="1"/>
        <end position="25"/>
    </location>
</feature>
<evidence type="ECO:0000256" key="1">
    <source>
        <dbReference type="SAM" id="SignalP"/>
    </source>
</evidence>
<keyword evidence="3" id="KW-1185">Reference proteome</keyword>
<keyword evidence="1" id="KW-0732">Signal</keyword>